<dbReference type="AlphaFoldDB" id="A0A0G0XHZ3"/>
<dbReference type="GO" id="GO:0006508">
    <property type="term" value="P:proteolysis"/>
    <property type="evidence" value="ECO:0007669"/>
    <property type="project" value="UniProtKB-KW"/>
</dbReference>
<dbReference type="InterPro" id="IPR036005">
    <property type="entry name" value="Creatinase/aminopeptidase-like"/>
</dbReference>
<dbReference type="NCBIfam" id="TIGR00500">
    <property type="entry name" value="met_pdase_I"/>
    <property type="match status" value="1"/>
</dbReference>
<evidence type="ECO:0000256" key="5">
    <source>
        <dbReference type="ARBA" id="ARBA00022801"/>
    </source>
</evidence>
<dbReference type="PANTHER" id="PTHR43330:SF27">
    <property type="entry name" value="METHIONINE AMINOPEPTIDASE"/>
    <property type="match status" value="1"/>
</dbReference>
<dbReference type="Gene3D" id="3.90.230.10">
    <property type="entry name" value="Creatinase/methionine aminopeptidase superfamily"/>
    <property type="match status" value="1"/>
</dbReference>
<dbReference type="PRINTS" id="PR00599">
    <property type="entry name" value="MAPEPTIDASE"/>
</dbReference>
<comment type="function">
    <text evidence="1">Removes the N-terminal methionine from nascent proteins. The N-terminal methionine is often cleaved when the second residue in the primary sequence is small and uncharged (Met-Ala-, Cys, Gly, Pro, Ser, Thr, or Val). Requires deformylation of the N(alpha)-formylated initiator methionine before it can be hydrolyzed.</text>
</comment>
<keyword evidence="3 6" id="KW-0645">Protease</keyword>
<evidence type="ECO:0000256" key="6">
    <source>
        <dbReference type="RuleBase" id="RU003653"/>
    </source>
</evidence>
<dbReference type="InterPro" id="IPR000994">
    <property type="entry name" value="Pept_M24"/>
</dbReference>
<keyword evidence="4 6" id="KW-0479">Metal-binding</keyword>
<sequence length="235" mass="25512">MAEGGRRLGRIKKALEEKIEEGIKASEIEELAVELIAKEGGQPSFKMVPGYSWATCININEGLVHGIPRADMRFEKGDVISVDVGMFYKGFHTDTSISVAIDPTSEVKRFLQVGKEALKKAVKEVRPGKHIYDISKAIEETVVGAGYSPIRALVGHGVGRELHEEPQIPCFTPSGDSPEIKPGMAFAIEVMYALGSPDVVQMSDRWTIAMRDGKISGLFEETVAVAASGPQIITQ</sequence>
<dbReference type="PATRIC" id="fig|1618577.3.peg.117"/>
<dbReference type="Proteomes" id="UP000033858">
    <property type="component" value="Unassembled WGS sequence"/>
</dbReference>
<reference evidence="8 9" key="1">
    <citation type="journal article" date="2015" name="Nature">
        <title>rRNA introns, odd ribosomes, and small enigmatic genomes across a large radiation of phyla.</title>
        <authorList>
            <person name="Brown C.T."/>
            <person name="Hug L.A."/>
            <person name="Thomas B.C."/>
            <person name="Sharon I."/>
            <person name="Castelle C.J."/>
            <person name="Singh A."/>
            <person name="Wilkins M.J."/>
            <person name="Williams K.H."/>
            <person name="Banfield J.F."/>
        </authorList>
    </citation>
    <scope>NUCLEOTIDE SEQUENCE [LARGE SCALE GENOMIC DNA]</scope>
</reference>
<evidence type="ECO:0000313" key="9">
    <source>
        <dbReference type="Proteomes" id="UP000033858"/>
    </source>
</evidence>
<evidence type="ECO:0000256" key="4">
    <source>
        <dbReference type="ARBA" id="ARBA00022723"/>
    </source>
</evidence>
<comment type="catalytic activity">
    <reaction evidence="6">
        <text>Release of N-terminal amino acids, preferentially methionine, from peptides and arylamides.</text>
        <dbReference type="EC" id="3.4.11.18"/>
    </reaction>
</comment>
<evidence type="ECO:0000259" key="7">
    <source>
        <dbReference type="Pfam" id="PF00557"/>
    </source>
</evidence>
<gene>
    <name evidence="8" type="ORF">UU32_C0006G0004</name>
</gene>
<comment type="cofactor">
    <cofactor evidence="6">
        <name>Co(2+)</name>
        <dbReference type="ChEBI" id="CHEBI:48828"/>
    </cofactor>
    <cofactor evidence="6">
        <name>Zn(2+)</name>
        <dbReference type="ChEBI" id="CHEBI:29105"/>
    </cofactor>
    <cofactor evidence="6">
        <name>Mn(2+)</name>
        <dbReference type="ChEBI" id="CHEBI:29035"/>
    </cofactor>
    <cofactor evidence="6">
        <name>Fe(2+)</name>
        <dbReference type="ChEBI" id="CHEBI:29033"/>
    </cofactor>
    <text evidence="6">Binds 2 divalent metal cations per subunit. Has a high-affinity and a low affinity metal-binding site. The true nature of the physiological cofactor is under debate. The enzyme is active with cobalt, zinc, manganese or divalent iron ions.</text>
</comment>
<accession>A0A0G0XHZ3</accession>
<dbReference type="GO" id="GO:0070006">
    <property type="term" value="F:metalloaminopeptidase activity"/>
    <property type="evidence" value="ECO:0007669"/>
    <property type="project" value="InterPro"/>
</dbReference>
<proteinExistence type="inferred from homology"/>
<dbReference type="EC" id="3.4.11.18" evidence="6"/>
<protein>
    <recommendedName>
        <fullName evidence="6">Methionine aminopeptidase</fullName>
        <ecNumber evidence="6">3.4.11.18</ecNumber>
    </recommendedName>
</protein>
<dbReference type="GO" id="GO:0046872">
    <property type="term" value="F:metal ion binding"/>
    <property type="evidence" value="ECO:0007669"/>
    <property type="project" value="UniProtKB-KW"/>
</dbReference>
<dbReference type="SUPFAM" id="SSF55920">
    <property type="entry name" value="Creatinase/aminopeptidase"/>
    <property type="match status" value="1"/>
</dbReference>
<evidence type="ECO:0000256" key="1">
    <source>
        <dbReference type="ARBA" id="ARBA00002521"/>
    </source>
</evidence>
<keyword evidence="2 6" id="KW-0031">Aminopeptidase</keyword>
<dbReference type="PANTHER" id="PTHR43330">
    <property type="entry name" value="METHIONINE AMINOPEPTIDASE"/>
    <property type="match status" value="1"/>
</dbReference>
<evidence type="ECO:0000313" key="8">
    <source>
        <dbReference type="EMBL" id="KKR87302.1"/>
    </source>
</evidence>
<comment type="caution">
    <text evidence="8">The sequence shown here is derived from an EMBL/GenBank/DDBJ whole genome shotgun (WGS) entry which is preliminary data.</text>
</comment>
<feature type="domain" description="Peptidase M24" evidence="7">
    <location>
        <begin position="3"/>
        <end position="195"/>
    </location>
</feature>
<comment type="similarity">
    <text evidence="6">Belongs to the peptidase M24A family.</text>
</comment>
<dbReference type="GO" id="GO:0005829">
    <property type="term" value="C:cytosol"/>
    <property type="evidence" value="ECO:0007669"/>
    <property type="project" value="TreeGrafter"/>
</dbReference>
<dbReference type="GO" id="GO:0004239">
    <property type="term" value="F:initiator methionyl aminopeptidase activity"/>
    <property type="evidence" value="ECO:0007669"/>
    <property type="project" value="UniProtKB-EC"/>
</dbReference>
<dbReference type="EMBL" id="LCAE01000006">
    <property type="protein sequence ID" value="KKR87302.1"/>
    <property type="molecule type" value="Genomic_DNA"/>
</dbReference>
<dbReference type="InterPro" id="IPR002467">
    <property type="entry name" value="Pept_M24A_MAP1"/>
</dbReference>
<dbReference type="Pfam" id="PF00557">
    <property type="entry name" value="Peptidase_M24"/>
    <property type="match status" value="1"/>
</dbReference>
<evidence type="ECO:0000256" key="3">
    <source>
        <dbReference type="ARBA" id="ARBA00022670"/>
    </source>
</evidence>
<name>A0A0G0XHZ3_9BACT</name>
<evidence type="ECO:0000256" key="2">
    <source>
        <dbReference type="ARBA" id="ARBA00022438"/>
    </source>
</evidence>
<dbReference type="InterPro" id="IPR001714">
    <property type="entry name" value="Pept_M24_MAP"/>
</dbReference>
<keyword evidence="5" id="KW-0378">Hydrolase</keyword>
<organism evidence="8 9">
    <name type="scientific">Candidatus Woesebacteria bacterium GW2011_GWB1_41_10</name>
    <dbReference type="NCBI Taxonomy" id="1618577"/>
    <lineage>
        <taxon>Bacteria</taxon>
        <taxon>Candidatus Woeseibacteriota</taxon>
    </lineage>
</organism>